<evidence type="ECO:0000313" key="2">
    <source>
        <dbReference type="EMBL" id="MBE0368058.1"/>
    </source>
</evidence>
<dbReference type="PROSITE" id="PS51186">
    <property type="entry name" value="GNAT"/>
    <property type="match status" value="1"/>
</dbReference>
<dbReference type="InterPro" id="IPR051531">
    <property type="entry name" value="N-acetyltransferase"/>
</dbReference>
<dbReference type="EMBL" id="AQGV01000012">
    <property type="protein sequence ID" value="MBE0368058.1"/>
    <property type="molecule type" value="Genomic_DNA"/>
</dbReference>
<name>A0ABR9EEA2_9GAMM</name>
<gene>
    <name evidence="2" type="ORF">PAUR_a1573</name>
</gene>
<keyword evidence="3" id="KW-1185">Reference proteome</keyword>
<evidence type="ECO:0000313" key="3">
    <source>
        <dbReference type="Proteomes" id="UP000615755"/>
    </source>
</evidence>
<dbReference type="RefSeq" id="WP_192507396.1">
    <property type="nucleotide sequence ID" value="NZ_AQGV01000012.1"/>
</dbReference>
<dbReference type="InterPro" id="IPR000182">
    <property type="entry name" value="GNAT_dom"/>
</dbReference>
<dbReference type="PANTHER" id="PTHR43792">
    <property type="entry name" value="GNAT FAMILY, PUTATIVE (AFU_ORTHOLOGUE AFUA_3G00765)-RELATED-RELATED"/>
    <property type="match status" value="1"/>
</dbReference>
<accession>A0ABR9EEA2</accession>
<dbReference type="Pfam" id="PF13302">
    <property type="entry name" value="Acetyltransf_3"/>
    <property type="match status" value="1"/>
</dbReference>
<dbReference type="PANTHER" id="PTHR43792:SF1">
    <property type="entry name" value="N-ACETYLTRANSFERASE DOMAIN-CONTAINING PROTEIN"/>
    <property type="match status" value="1"/>
</dbReference>
<organism evidence="2 3">
    <name type="scientific">Pseudoalteromonas aurantia 208</name>
    <dbReference type="NCBI Taxonomy" id="1314867"/>
    <lineage>
        <taxon>Bacteria</taxon>
        <taxon>Pseudomonadati</taxon>
        <taxon>Pseudomonadota</taxon>
        <taxon>Gammaproteobacteria</taxon>
        <taxon>Alteromonadales</taxon>
        <taxon>Pseudoalteromonadaceae</taxon>
        <taxon>Pseudoalteromonas</taxon>
    </lineage>
</organism>
<feature type="domain" description="N-acetyltransferase" evidence="1">
    <location>
        <begin position="8"/>
        <end position="165"/>
    </location>
</feature>
<dbReference type="Proteomes" id="UP000615755">
    <property type="component" value="Unassembled WGS sequence"/>
</dbReference>
<sequence length="183" mass="21000">MVLQTTRLFLRPISHRDIDALLRLLNEPLIAQYNDYGQTVSRDEAKSLIQWDLEQAYQGTGTRFVIINKISNEFIGTLGIYDHDIIKKHCFLGFELSPSEWGKGIMREALECLFNYLVENIAQNALPLLVRAKVESLNKNCIKLLTRLMFTQSNVNEYIMLLEAADPNAMYEQGADTLLLDQM</sequence>
<proteinExistence type="predicted"/>
<dbReference type="SUPFAM" id="SSF55729">
    <property type="entry name" value="Acyl-CoA N-acyltransferases (Nat)"/>
    <property type="match status" value="1"/>
</dbReference>
<protein>
    <submittedName>
        <fullName evidence="2">Ribosomal-protein-alanine N-acetyltransferase</fullName>
    </submittedName>
</protein>
<reference evidence="2 3" key="1">
    <citation type="submission" date="2015-03" db="EMBL/GenBank/DDBJ databases">
        <title>Genome sequence of Pseudoalteromonas aurantia.</title>
        <authorList>
            <person name="Xie B.-B."/>
            <person name="Rong J.-C."/>
            <person name="Qin Q.-L."/>
            <person name="Zhang Y.-Z."/>
        </authorList>
    </citation>
    <scope>NUCLEOTIDE SEQUENCE [LARGE SCALE GENOMIC DNA]</scope>
    <source>
        <strain evidence="2 3">208</strain>
    </source>
</reference>
<comment type="caution">
    <text evidence="2">The sequence shown here is derived from an EMBL/GenBank/DDBJ whole genome shotgun (WGS) entry which is preliminary data.</text>
</comment>
<dbReference type="Gene3D" id="3.40.630.30">
    <property type="match status" value="1"/>
</dbReference>
<evidence type="ECO:0000259" key="1">
    <source>
        <dbReference type="PROSITE" id="PS51186"/>
    </source>
</evidence>
<dbReference type="InterPro" id="IPR016181">
    <property type="entry name" value="Acyl_CoA_acyltransferase"/>
</dbReference>